<dbReference type="SUPFAM" id="SSF48592">
    <property type="entry name" value="GroEL equatorial domain-like"/>
    <property type="match status" value="1"/>
</dbReference>
<dbReference type="EMBL" id="KK365155">
    <property type="protein sequence ID" value="KCZ80966.1"/>
    <property type="molecule type" value="Genomic_DNA"/>
</dbReference>
<dbReference type="PRINTS" id="PR00304">
    <property type="entry name" value="TCOMPLEXTCP1"/>
</dbReference>
<evidence type="ECO:0000256" key="6">
    <source>
        <dbReference type="ARBA" id="ARBA00023186"/>
    </source>
</evidence>
<dbReference type="Proteomes" id="UP000030655">
    <property type="component" value="Unassembled WGS sequence"/>
</dbReference>
<dbReference type="InterPro" id="IPR027410">
    <property type="entry name" value="TCP-1-like_intermed_sf"/>
</dbReference>
<organism evidence="8 9">
    <name type="scientific">Anncaliia algerae PRA339</name>
    <dbReference type="NCBI Taxonomy" id="1288291"/>
    <lineage>
        <taxon>Eukaryota</taxon>
        <taxon>Fungi</taxon>
        <taxon>Fungi incertae sedis</taxon>
        <taxon>Microsporidia</taxon>
        <taxon>Tubulinosematoidea</taxon>
        <taxon>Tubulinosematidae</taxon>
        <taxon>Anncaliia</taxon>
    </lineage>
</organism>
<sequence length="537" mass="58749">MKEMNLSGLFVGGEHLKGQTVRDKHENAIQSVASIICTSFGPLGLDKMCIDHTGEVTCTNDGATILKNMNLNDPSAKMMVDLAKQQDEEVGDGTTSVVLLAASLVEKGNQMIKRGIHPSNVISGYKFAFKESVNFIKKHLQVETGKLSQNILKSVVETSISSKIIKGESEHFSKIIVDAIKMIEDDKSNGDTKNFYDLNLINILKKQGGSMKDSFLINGFALNCSLASTQMIKKIKNPKILCISFSIRKVKLPLGIDIRIEDPDKLEEIRKKEISIMKERVGKIIKSGANVILTSGGIDDVYIKQFIDNECMAVRRVKEEDLAIIANAIGIPVISSLSDLEGEDISPHIGLCDSISVEDISDRECIIISGLRKKMATIILRGANEQLLEEMHRSVFDALSALKRTLEHKTIVPGGGAVEVALSVHLDNFANSICSKDQLSTQKYSEALLIIPKILAANAGFDSNELVAKLLTQQIKTKNTIGYKHGLNVITGNIQDNIKGGIVEPTISKLKALRFATEVAIGVLRIDEVINIDEEIN</sequence>
<dbReference type="SUPFAM" id="SSF54849">
    <property type="entry name" value="GroEL-intermediate domain like"/>
    <property type="match status" value="1"/>
</dbReference>
<dbReference type="Gene3D" id="1.10.560.10">
    <property type="entry name" value="GroEL-like equatorial domain"/>
    <property type="match status" value="1"/>
</dbReference>
<dbReference type="VEuPathDB" id="MicrosporidiaDB:H312_01621"/>
<comment type="similarity">
    <text evidence="2 7">Belongs to the TCP-1 chaperonin family.</text>
</comment>
<protein>
    <submittedName>
        <fullName evidence="8">T-complex protein 1, alpha subunit</fullName>
    </submittedName>
</protein>
<reference evidence="8 9" key="2">
    <citation type="submission" date="2014-03" db="EMBL/GenBank/DDBJ databases">
        <title>The Genome Sequence of Anncaliia algerae insect isolate PRA339.</title>
        <authorList>
            <consortium name="The Broad Institute Genome Sequencing Platform"/>
            <consortium name="The Broad Institute Genome Sequencing Center for Infectious Disease"/>
            <person name="Cuomo C."/>
            <person name="Becnel J."/>
            <person name="Sanscrainte N."/>
            <person name="Walker B."/>
            <person name="Young S.K."/>
            <person name="Zeng Q."/>
            <person name="Gargeya S."/>
            <person name="Fitzgerald M."/>
            <person name="Haas B."/>
            <person name="Abouelleil A."/>
            <person name="Alvarado L."/>
            <person name="Arachchi H.M."/>
            <person name="Berlin A.M."/>
            <person name="Chapman S.B."/>
            <person name="Dewar J."/>
            <person name="Goldberg J."/>
            <person name="Griggs A."/>
            <person name="Gujja S."/>
            <person name="Hansen M."/>
            <person name="Howarth C."/>
            <person name="Imamovic A."/>
            <person name="Larimer J."/>
            <person name="McCowan C."/>
            <person name="Murphy C."/>
            <person name="Neiman D."/>
            <person name="Pearson M."/>
            <person name="Priest M."/>
            <person name="Roberts A."/>
            <person name="Saif S."/>
            <person name="Shea T."/>
            <person name="Sisk P."/>
            <person name="Sykes S."/>
            <person name="Wortman J."/>
            <person name="Nusbaum C."/>
            <person name="Birren B."/>
        </authorList>
    </citation>
    <scope>NUCLEOTIDE SEQUENCE [LARGE SCALE GENOMIC DNA]</scope>
    <source>
        <strain evidence="8 9">PRA339</strain>
    </source>
</reference>
<dbReference type="PROSITE" id="PS00995">
    <property type="entry name" value="TCP1_3"/>
    <property type="match status" value="1"/>
</dbReference>
<dbReference type="InterPro" id="IPR053374">
    <property type="entry name" value="TCP-1_chaperonin"/>
</dbReference>
<dbReference type="InterPro" id="IPR017998">
    <property type="entry name" value="Chaperone_TCP-1"/>
</dbReference>
<name>A0A059F1W6_9MICR</name>
<dbReference type="PANTHER" id="PTHR11353">
    <property type="entry name" value="CHAPERONIN"/>
    <property type="match status" value="1"/>
</dbReference>
<keyword evidence="6 7" id="KW-0143">Chaperone</keyword>
<dbReference type="Pfam" id="PF00118">
    <property type="entry name" value="Cpn60_TCP1"/>
    <property type="match status" value="1"/>
</dbReference>
<accession>A0A059F1W6</accession>
<dbReference type="InterPro" id="IPR002194">
    <property type="entry name" value="Chaperonin_TCP-1_CS"/>
</dbReference>
<evidence type="ECO:0000256" key="5">
    <source>
        <dbReference type="ARBA" id="ARBA00022840"/>
    </source>
</evidence>
<dbReference type="InterPro" id="IPR002423">
    <property type="entry name" value="Cpn60/GroEL/TCP-1"/>
</dbReference>
<keyword evidence="4 7" id="KW-0547">Nucleotide-binding</keyword>
<dbReference type="GO" id="GO:0051082">
    <property type="term" value="F:unfolded protein binding"/>
    <property type="evidence" value="ECO:0007669"/>
    <property type="project" value="EnsemblFungi"/>
</dbReference>
<evidence type="ECO:0000256" key="2">
    <source>
        <dbReference type="ARBA" id="ARBA00008020"/>
    </source>
</evidence>
<evidence type="ECO:0000313" key="9">
    <source>
        <dbReference type="Proteomes" id="UP000030655"/>
    </source>
</evidence>
<comment type="function">
    <text evidence="1">Molecular chaperone; assists the folding of proteins upon ATP hydrolysis.</text>
</comment>
<dbReference type="OrthoDB" id="10248520at2759"/>
<evidence type="ECO:0000256" key="7">
    <source>
        <dbReference type="RuleBase" id="RU004187"/>
    </source>
</evidence>
<proteinExistence type="inferred from homology"/>
<evidence type="ECO:0000256" key="3">
    <source>
        <dbReference type="ARBA" id="ARBA00011381"/>
    </source>
</evidence>
<dbReference type="GO" id="GO:0005524">
    <property type="term" value="F:ATP binding"/>
    <property type="evidence" value="ECO:0007669"/>
    <property type="project" value="UniProtKB-KW"/>
</dbReference>
<dbReference type="GO" id="GO:0016887">
    <property type="term" value="F:ATP hydrolysis activity"/>
    <property type="evidence" value="ECO:0007669"/>
    <property type="project" value="InterPro"/>
</dbReference>
<evidence type="ECO:0000256" key="4">
    <source>
        <dbReference type="ARBA" id="ARBA00022741"/>
    </source>
</evidence>
<keyword evidence="5 7" id="KW-0067">ATP-binding</keyword>
<evidence type="ECO:0000313" key="8">
    <source>
        <dbReference type="EMBL" id="KCZ80966.1"/>
    </source>
</evidence>
<dbReference type="GO" id="GO:0005832">
    <property type="term" value="C:chaperonin-containing T-complex"/>
    <property type="evidence" value="ECO:0007669"/>
    <property type="project" value="EnsemblFungi"/>
</dbReference>
<keyword evidence="9" id="KW-1185">Reference proteome</keyword>
<evidence type="ECO:0000256" key="1">
    <source>
        <dbReference type="ARBA" id="ARBA00002912"/>
    </source>
</evidence>
<dbReference type="AlphaFoldDB" id="A0A059F1W6"/>
<dbReference type="NCBIfam" id="NF041083">
    <property type="entry name" value="thermosome_beta"/>
    <property type="match status" value="1"/>
</dbReference>
<dbReference type="InterPro" id="IPR027413">
    <property type="entry name" value="GROEL-like_equatorial_sf"/>
</dbReference>
<dbReference type="Gene3D" id="3.50.7.10">
    <property type="entry name" value="GroEL"/>
    <property type="match status" value="1"/>
</dbReference>
<dbReference type="InterPro" id="IPR027409">
    <property type="entry name" value="GroEL-like_apical_dom_sf"/>
</dbReference>
<dbReference type="STRING" id="1288291.A0A059F1W6"/>
<reference evidence="9" key="1">
    <citation type="submission" date="2013-02" db="EMBL/GenBank/DDBJ databases">
        <authorList>
            <consortium name="The Broad Institute Genome Sequencing Platform"/>
            <person name="Cuomo C."/>
            <person name="Becnel J."/>
            <person name="Sanscrainte N."/>
            <person name="Walker B."/>
            <person name="Young S.K."/>
            <person name="Zeng Q."/>
            <person name="Gargeya S."/>
            <person name="Fitzgerald M."/>
            <person name="Haas B."/>
            <person name="Abouelleil A."/>
            <person name="Alvarado L."/>
            <person name="Arachchi H.M."/>
            <person name="Berlin A.M."/>
            <person name="Chapman S.B."/>
            <person name="Dewar J."/>
            <person name="Goldberg J."/>
            <person name="Griggs A."/>
            <person name="Gujja S."/>
            <person name="Hansen M."/>
            <person name="Howarth C."/>
            <person name="Imamovic A."/>
            <person name="Larimer J."/>
            <person name="McCowan C."/>
            <person name="Murphy C."/>
            <person name="Neiman D."/>
            <person name="Pearson M."/>
            <person name="Priest M."/>
            <person name="Roberts A."/>
            <person name="Saif S."/>
            <person name="Shea T."/>
            <person name="Sisk P."/>
            <person name="Sykes S."/>
            <person name="Wortman J."/>
            <person name="Nusbaum C."/>
            <person name="Birren B."/>
        </authorList>
    </citation>
    <scope>NUCLEOTIDE SEQUENCE [LARGE SCALE GENOMIC DNA]</scope>
    <source>
        <strain evidence="9">PRA339</strain>
    </source>
</reference>
<gene>
    <name evidence="8" type="ORF">H312_01621</name>
</gene>
<dbReference type="SUPFAM" id="SSF52029">
    <property type="entry name" value="GroEL apical domain-like"/>
    <property type="match status" value="1"/>
</dbReference>
<dbReference type="GO" id="GO:0140662">
    <property type="term" value="F:ATP-dependent protein folding chaperone"/>
    <property type="evidence" value="ECO:0007669"/>
    <property type="project" value="InterPro"/>
</dbReference>
<dbReference type="HOGENOM" id="CLU_008891_5_1_1"/>
<comment type="subunit">
    <text evidence="3">Component of the T-complex protein 1 (TCP1) complex.</text>
</comment>
<dbReference type="Gene3D" id="3.30.260.10">
    <property type="entry name" value="TCP-1-like chaperonin intermediate domain"/>
    <property type="match status" value="1"/>
</dbReference>